<feature type="compositionally biased region" description="Acidic residues" evidence="1">
    <location>
        <begin position="274"/>
        <end position="289"/>
    </location>
</feature>
<dbReference type="Proteomes" id="UP000729357">
    <property type="component" value="Unassembled WGS sequence"/>
</dbReference>
<feature type="compositionally biased region" description="Polar residues" evidence="1">
    <location>
        <begin position="1"/>
        <end position="15"/>
    </location>
</feature>
<protein>
    <submittedName>
        <fullName evidence="2">Uncharacterized protein</fullName>
    </submittedName>
</protein>
<evidence type="ECO:0000313" key="3">
    <source>
        <dbReference type="Proteomes" id="UP000729357"/>
    </source>
</evidence>
<organism evidence="2 3">
    <name type="scientific">Aureobasidium melanogenum</name>
    <name type="common">Aureobasidium pullulans var. melanogenum</name>
    <dbReference type="NCBI Taxonomy" id="46634"/>
    <lineage>
        <taxon>Eukaryota</taxon>
        <taxon>Fungi</taxon>
        <taxon>Dikarya</taxon>
        <taxon>Ascomycota</taxon>
        <taxon>Pezizomycotina</taxon>
        <taxon>Dothideomycetes</taxon>
        <taxon>Dothideomycetidae</taxon>
        <taxon>Dothideales</taxon>
        <taxon>Saccotheciaceae</taxon>
        <taxon>Aureobasidium</taxon>
    </lineage>
</organism>
<feature type="region of interest" description="Disordered" evidence="1">
    <location>
        <begin position="1"/>
        <end position="42"/>
    </location>
</feature>
<sequence>MTGTSSFTRPTGTTKRLSKPRTPFSPTNYPANTPPHLLKHSPKQSSQTFTMKYTYNIYQWCIYNCCESEIFLDMDPQALERHSTYFRWLLSFYNTPWHYRSPAKRYKELHLHPLEYWMQPNALRYVLCAINKAKNGKKIFLDLPGDFVMAVEVYQVVVFLQVEECIGPLHGHIRQVIRERPLEPVELEAVWFCLGNLAPRVYDFALSIQYERERQVWLLGPGIEDSEQDDQDVRIVGEAEASGEETVIEMNSDEDTEMISHGIDTASDRTGYAAEDEASDQEDEAFDQEDEHKRLTSFIPLRRRSVPTPYSTRMYDIDTSDFRECADEEPEY</sequence>
<reference evidence="2" key="2">
    <citation type="submission" date="2021-08" db="EMBL/GenBank/DDBJ databases">
        <authorList>
            <person name="Gostincar C."/>
            <person name="Sun X."/>
            <person name="Song Z."/>
            <person name="Gunde-Cimerman N."/>
        </authorList>
    </citation>
    <scope>NUCLEOTIDE SEQUENCE</scope>
    <source>
        <strain evidence="2">EXF-9298</strain>
    </source>
</reference>
<feature type="non-terminal residue" evidence="2">
    <location>
        <position position="332"/>
    </location>
</feature>
<dbReference type="AlphaFoldDB" id="A0A9P8K095"/>
<accession>A0A9P8K095</accession>
<name>A0A9P8K095_AURME</name>
<gene>
    <name evidence="2" type="ORF">KCU98_g546</name>
</gene>
<keyword evidence="3" id="KW-1185">Reference proteome</keyword>
<proteinExistence type="predicted"/>
<feature type="region of interest" description="Disordered" evidence="1">
    <location>
        <begin position="265"/>
        <end position="293"/>
    </location>
</feature>
<reference evidence="2" key="1">
    <citation type="journal article" date="2021" name="J Fungi (Basel)">
        <title>Virulence traits and population genomics of the black yeast Aureobasidium melanogenum.</title>
        <authorList>
            <person name="Cernosa A."/>
            <person name="Sun X."/>
            <person name="Gostincar C."/>
            <person name="Fang C."/>
            <person name="Gunde-Cimerman N."/>
            <person name="Song Z."/>
        </authorList>
    </citation>
    <scope>NUCLEOTIDE SEQUENCE</scope>
    <source>
        <strain evidence="2">EXF-9298</strain>
    </source>
</reference>
<evidence type="ECO:0000256" key="1">
    <source>
        <dbReference type="SAM" id="MobiDB-lite"/>
    </source>
</evidence>
<comment type="caution">
    <text evidence="2">The sequence shown here is derived from an EMBL/GenBank/DDBJ whole genome shotgun (WGS) entry which is preliminary data.</text>
</comment>
<dbReference type="EMBL" id="JAHFXS010000004">
    <property type="protein sequence ID" value="KAG9991264.1"/>
    <property type="molecule type" value="Genomic_DNA"/>
</dbReference>
<evidence type="ECO:0000313" key="2">
    <source>
        <dbReference type="EMBL" id="KAG9991264.1"/>
    </source>
</evidence>